<proteinExistence type="predicted"/>
<organism evidence="2">
    <name type="scientific">marine metagenome</name>
    <dbReference type="NCBI Taxonomy" id="408172"/>
    <lineage>
        <taxon>unclassified sequences</taxon>
        <taxon>metagenomes</taxon>
        <taxon>ecological metagenomes</taxon>
    </lineage>
</organism>
<feature type="compositionally biased region" description="Basic and acidic residues" evidence="1">
    <location>
        <begin position="144"/>
        <end position="155"/>
    </location>
</feature>
<evidence type="ECO:0000313" key="2">
    <source>
        <dbReference type="EMBL" id="SUZ53672.1"/>
    </source>
</evidence>
<feature type="region of interest" description="Disordered" evidence="1">
    <location>
        <begin position="67"/>
        <end position="222"/>
    </location>
</feature>
<name>A0A381NGF7_9ZZZZ</name>
<gene>
    <name evidence="2" type="ORF">METZ01_LOCUS6526</name>
</gene>
<dbReference type="AlphaFoldDB" id="A0A381NGF7"/>
<feature type="compositionally biased region" description="Basic residues" evidence="1">
    <location>
        <begin position="213"/>
        <end position="222"/>
    </location>
</feature>
<sequence>MEQHHARLGDVLDDYCTRERRVTNHAVVAIVGDKIKLTRCTTCDTEHPYKAARVPPRRQTKLVASLSKASAEDGVGPALQDPAKVEADGPTVSVDAQVSSPEAESAPPPRIDSVRRPLIRATLEWPEGTPPQVRQAPVFTARENSGREGNVDRNGRHSRKRRNGGRPGPEPNGNRIEGFQGQSTRSASGKNGSRSGRPGGSANRPDRANKGQSRNRGKGRSR</sequence>
<protein>
    <submittedName>
        <fullName evidence="2">Uncharacterized protein</fullName>
    </submittedName>
</protein>
<feature type="compositionally biased region" description="Polar residues" evidence="1">
    <location>
        <begin position="180"/>
        <end position="194"/>
    </location>
</feature>
<accession>A0A381NGF7</accession>
<evidence type="ECO:0000256" key="1">
    <source>
        <dbReference type="SAM" id="MobiDB-lite"/>
    </source>
</evidence>
<reference evidence="2" key="1">
    <citation type="submission" date="2018-05" db="EMBL/GenBank/DDBJ databases">
        <authorList>
            <person name="Lanie J.A."/>
            <person name="Ng W.-L."/>
            <person name="Kazmierczak K.M."/>
            <person name="Andrzejewski T.M."/>
            <person name="Davidsen T.M."/>
            <person name="Wayne K.J."/>
            <person name="Tettelin H."/>
            <person name="Glass J.I."/>
            <person name="Rusch D."/>
            <person name="Podicherti R."/>
            <person name="Tsui H.-C.T."/>
            <person name="Winkler M.E."/>
        </authorList>
    </citation>
    <scope>NUCLEOTIDE SEQUENCE</scope>
</reference>
<dbReference type="EMBL" id="UINC01000343">
    <property type="protein sequence ID" value="SUZ53672.1"/>
    <property type="molecule type" value="Genomic_DNA"/>
</dbReference>